<comment type="caution">
    <text evidence="2">The sequence shown here is derived from an EMBL/GenBank/DDBJ whole genome shotgun (WGS) entry which is preliminary data.</text>
</comment>
<evidence type="ECO:0000313" key="2">
    <source>
        <dbReference type="EMBL" id="GEU73496.1"/>
    </source>
</evidence>
<dbReference type="EMBL" id="BKCJ010006699">
    <property type="protein sequence ID" value="GEU73496.1"/>
    <property type="molecule type" value="Genomic_DNA"/>
</dbReference>
<protein>
    <submittedName>
        <fullName evidence="2">Uncharacterized protein</fullName>
    </submittedName>
</protein>
<feature type="compositionally biased region" description="Basic and acidic residues" evidence="1">
    <location>
        <begin position="320"/>
        <end position="329"/>
    </location>
</feature>
<feature type="compositionally biased region" description="Basic and acidic residues" evidence="1">
    <location>
        <begin position="282"/>
        <end position="291"/>
    </location>
</feature>
<organism evidence="2">
    <name type="scientific">Tanacetum cinerariifolium</name>
    <name type="common">Dalmatian daisy</name>
    <name type="synonym">Chrysanthemum cinerariifolium</name>
    <dbReference type="NCBI Taxonomy" id="118510"/>
    <lineage>
        <taxon>Eukaryota</taxon>
        <taxon>Viridiplantae</taxon>
        <taxon>Streptophyta</taxon>
        <taxon>Embryophyta</taxon>
        <taxon>Tracheophyta</taxon>
        <taxon>Spermatophyta</taxon>
        <taxon>Magnoliopsida</taxon>
        <taxon>eudicotyledons</taxon>
        <taxon>Gunneridae</taxon>
        <taxon>Pentapetalae</taxon>
        <taxon>asterids</taxon>
        <taxon>campanulids</taxon>
        <taxon>Asterales</taxon>
        <taxon>Asteraceae</taxon>
        <taxon>Asteroideae</taxon>
        <taxon>Anthemideae</taxon>
        <taxon>Anthemidinae</taxon>
        <taxon>Tanacetum</taxon>
    </lineage>
</organism>
<name>A0A6L2MHR9_TANCI</name>
<evidence type="ECO:0000256" key="1">
    <source>
        <dbReference type="SAM" id="MobiDB-lite"/>
    </source>
</evidence>
<feature type="region of interest" description="Disordered" evidence="1">
    <location>
        <begin position="264"/>
        <end position="343"/>
    </location>
</feature>
<accession>A0A6L2MHR9</accession>
<dbReference type="AlphaFoldDB" id="A0A6L2MHR9"/>
<gene>
    <name evidence="2" type="ORF">Tci_045474</name>
</gene>
<proteinExistence type="predicted"/>
<reference evidence="2" key="1">
    <citation type="journal article" date="2019" name="Sci. Rep.">
        <title>Draft genome of Tanacetum cinerariifolium, the natural source of mosquito coil.</title>
        <authorList>
            <person name="Yamashiro T."/>
            <person name="Shiraishi A."/>
            <person name="Satake H."/>
            <person name="Nakayama K."/>
        </authorList>
    </citation>
    <scope>NUCLEOTIDE SEQUENCE</scope>
</reference>
<sequence length="535" mass="61126">MKPFPNVEEAFVVIRQEDSRKSVMPGKEEENFVAMTINSQPKYKPRGLNAGPWRARVVQRIEEKETTWCRTQHEQGNNGIKQFTFQTVASCSKAEKKKERLDFKSENDYKLEKGVVAVNILGGNNVDDEEIIGRGGKRDRLYHLKDVKSSVNLVKEVSNNKNKSHRASYPSSMNKTNTPFDLVHSDVWGPSPGMDHTGKDIDAITLLLGKWILSQNSEEINKDDGKVSHGTQDQLISQQEEVTIEHTTTLDNGVFINISHVKIESDQEDEPMIQSPTTPPDHTPEDAHEVSNSESDNSVEDNVFRLPFRKNRGRPPSRYSPEESKRREASALASNYSPPPKDSLLAQTGDITMFIDCVDDSILSHNVSKPLPLGGPPGKVTIQSDFFFNKDLEYLRYGSKGSRLALSISKMKAAYYSNVGLEQIVPDQMWIEEECKYDIAAMYGISHWWFQRQRFYIDRHTSEGDCRAVMTHMRILSVVRIEVFSMYGYNYTKKIVLWSLEPPTTQRQEDSYYCRQLMDQTFGYPTKSRRLSARD</sequence>